<reference evidence="5" key="1">
    <citation type="submission" date="2020-10" db="EMBL/GenBank/DDBJ databases">
        <title>Connecting structure to function with the recovery of over 1000 high-quality activated sludge metagenome-assembled genomes encoding full-length rRNA genes using long-read sequencing.</title>
        <authorList>
            <person name="Singleton C.M."/>
            <person name="Petriglieri F."/>
            <person name="Kristensen J.M."/>
            <person name="Kirkegaard R.H."/>
            <person name="Michaelsen T.Y."/>
            <person name="Andersen M.H."/>
            <person name="Karst S.M."/>
            <person name="Dueholm M.S."/>
            <person name="Nielsen P.H."/>
            <person name="Albertsen M."/>
        </authorList>
    </citation>
    <scope>NUCLEOTIDE SEQUENCE</scope>
    <source>
        <strain evidence="5">Skiv_18-Q3-R9-52_MAXAC.067</strain>
    </source>
</reference>
<sequence length="442" mass="48434">MESWNPHSWQRFPAQQQPVYDNPSELEGVLARLRRLPPLVVAEEVIRLRGLLAEAASGKRFLLQGGDCAEQFKDCTPDAIEGKLRVLLQMSVALTHGGRKPVVRVGRIAGQFAKPRSRATETVAGRELPSYRGDLINGLEADGPSRRADPTRLLEAYFHASATLNHLRALTAGGFADLHHPERWELPGGSGEVPAYRRTLDQVRESLDFLEALGGVQRDVLERIDFFTSHEALLLPFEEALTRWVPEDSGYYNLGAHTLWVGERTRQLEGAHLEYLRGIRNPIGVKVGPSATPEHLVSLLGLLDPRREAGRITLISRFGATQIQAALPPLLKAVQATGHPVLWSCDPMHGNGTESASGLKTRDFGAILSELKQAFQIHRAQGSHLGGVHIELTGQAVTECTGGTEALSEADLLKAYETGCDPRLNGTQSLEMAFLIAEMMRG</sequence>
<accession>A0A9D7XMI8</accession>
<organism evidence="5 6">
    <name type="scientific">Candidatus Geothrix skivensis</name>
    <dbReference type="NCBI Taxonomy" id="2954439"/>
    <lineage>
        <taxon>Bacteria</taxon>
        <taxon>Pseudomonadati</taxon>
        <taxon>Acidobacteriota</taxon>
        <taxon>Holophagae</taxon>
        <taxon>Holophagales</taxon>
        <taxon>Holophagaceae</taxon>
        <taxon>Geothrix</taxon>
    </lineage>
</organism>
<gene>
    <name evidence="5" type="ORF">IPP58_14280</name>
</gene>
<keyword evidence="3" id="KW-0464">Manganese</keyword>
<dbReference type="Pfam" id="PF01474">
    <property type="entry name" value="DAHP_synth_2"/>
    <property type="match status" value="1"/>
</dbReference>
<dbReference type="PANTHER" id="PTHR21337:SF0">
    <property type="entry name" value="PHOSPHO-2-DEHYDRO-3-DEOXYHEPTONATE ALDOLASE"/>
    <property type="match status" value="1"/>
</dbReference>
<dbReference type="GO" id="GO:0009073">
    <property type="term" value="P:aromatic amino acid family biosynthetic process"/>
    <property type="evidence" value="ECO:0007669"/>
    <property type="project" value="UniProtKB-KW"/>
</dbReference>
<comment type="cofactor">
    <cofactor evidence="3">
        <name>Mn(2+)</name>
        <dbReference type="ChEBI" id="CHEBI:29035"/>
    </cofactor>
    <cofactor evidence="3">
        <name>Co(2+)</name>
        <dbReference type="ChEBI" id="CHEBI:48828"/>
    </cofactor>
    <cofactor evidence="3">
        <name>Cd(2+)</name>
        <dbReference type="ChEBI" id="CHEBI:48775"/>
    </cofactor>
    <text evidence="3">Binds 1 divalent cation per subunit. The enzyme is active with manganese, cobalt or cadmium ions.</text>
</comment>
<evidence type="ECO:0000313" key="5">
    <source>
        <dbReference type="EMBL" id="MBK9797629.1"/>
    </source>
</evidence>
<keyword evidence="4" id="KW-0028">Amino-acid biosynthesis</keyword>
<feature type="binding site" evidence="3">
    <location>
        <position position="107"/>
    </location>
    <ligand>
        <name>phosphoenolpyruvate</name>
        <dbReference type="ChEBI" id="CHEBI:58702"/>
    </ligand>
</feature>
<keyword evidence="3" id="KW-0170">Cobalt</keyword>
<evidence type="ECO:0000313" key="6">
    <source>
        <dbReference type="Proteomes" id="UP000886657"/>
    </source>
</evidence>
<feature type="binding site" evidence="3">
    <location>
        <position position="286"/>
    </location>
    <ligand>
        <name>phosphoenolpyruvate</name>
        <dbReference type="ChEBI" id="CHEBI:58702"/>
    </ligand>
</feature>
<evidence type="ECO:0000256" key="4">
    <source>
        <dbReference type="RuleBase" id="RU363071"/>
    </source>
</evidence>
<evidence type="ECO:0000256" key="1">
    <source>
        <dbReference type="ARBA" id="ARBA00008911"/>
    </source>
</evidence>
<comment type="catalytic activity">
    <reaction evidence="4">
        <text>D-erythrose 4-phosphate + phosphoenolpyruvate + H2O = 7-phospho-2-dehydro-3-deoxy-D-arabino-heptonate + phosphate</text>
        <dbReference type="Rhea" id="RHEA:14717"/>
        <dbReference type="ChEBI" id="CHEBI:15377"/>
        <dbReference type="ChEBI" id="CHEBI:16897"/>
        <dbReference type="ChEBI" id="CHEBI:43474"/>
        <dbReference type="ChEBI" id="CHEBI:58394"/>
        <dbReference type="ChEBI" id="CHEBI:58702"/>
        <dbReference type="EC" id="2.5.1.54"/>
    </reaction>
</comment>
<evidence type="ECO:0000256" key="2">
    <source>
        <dbReference type="ARBA" id="ARBA00022679"/>
    </source>
</evidence>
<protein>
    <recommendedName>
        <fullName evidence="4">Phospho-2-dehydro-3-deoxyheptonate aldolase</fullName>
        <ecNumber evidence="4">2.5.1.54</ecNumber>
    </recommendedName>
</protein>
<feature type="binding site" evidence="3">
    <location>
        <position position="421"/>
    </location>
    <ligand>
        <name>Mn(2+)</name>
        <dbReference type="ChEBI" id="CHEBI:29035"/>
    </ligand>
</feature>
<keyword evidence="3" id="KW-0104">Cadmium</keyword>
<feature type="binding site" evidence="3">
    <location>
        <position position="68"/>
    </location>
    <ligand>
        <name>Mn(2+)</name>
        <dbReference type="ChEBI" id="CHEBI:29035"/>
    </ligand>
</feature>
<dbReference type="PANTHER" id="PTHR21337">
    <property type="entry name" value="PHOSPHO-2-DEHYDRO-3-DEOXYHEPTONATE ALDOLASE 1, 2"/>
    <property type="match status" value="1"/>
</dbReference>
<dbReference type="AlphaFoldDB" id="A0A9D7XMI8"/>
<dbReference type="SUPFAM" id="SSF51569">
    <property type="entry name" value="Aldolase"/>
    <property type="match status" value="1"/>
</dbReference>
<feature type="binding site" evidence="3">
    <location>
        <position position="349"/>
    </location>
    <ligand>
        <name>Mn(2+)</name>
        <dbReference type="ChEBI" id="CHEBI:29035"/>
    </ligand>
</feature>
<evidence type="ECO:0000256" key="3">
    <source>
        <dbReference type="PIRSR" id="PIRSR602480-1"/>
    </source>
</evidence>
<dbReference type="Gene3D" id="3.20.20.70">
    <property type="entry name" value="Aldolase class I"/>
    <property type="match status" value="2"/>
</dbReference>
<proteinExistence type="inferred from homology"/>
<dbReference type="EMBL" id="JADKIO010000010">
    <property type="protein sequence ID" value="MBK9797629.1"/>
    <property type="molecule type" value="Genomic_DNA"/>
</dbReference>
<comment type="caution">
    <text evidence="5">The sequence shown here is derived from an EMBL/GenBank/DDBJ whole genome shotgun (WGS) entry which is preliminary data.</text>
</comment>
<dbReference type="GO" id="GO:0003849">
    <property type="term" value="F:3-deoxy-7-phosphoheptulonate synthase activity"/>
    <property type="evidence" value="ECO:0007669"/>
    <property type="project" value="UniProtKB-EC"/>
</dbReference>
<dbReference type="InterPro" id="IPR013785">
    <property type="entry name" value="Aldolase_TIM"/>
</dbReference>
<feature type="binding site" evidence="3">
    <location>
        <begin position="263"/>
        <end position="264"/>
    </location>
    <ligand>
        <name>phosphoenolpyruvate</name>
        <dbReference type="ChEBI" id="CHEBI:58702"/>
    </ligand>
</feature>
<keyword evidence="4" id="KW-0057">Aromatic amino acid biosynthesis</keyword>
<dbReference type="InterPro" id="IPR002480">
    <property type="entry name" value="DAHP_synth_2"/>
</dbReference>
<comment type="similarity">
    <text evidence="1 4">Belongs to the class-II DAHP synthase family.</text>
</comment>
<keyword evidence="2 4" id="KW-0808">Transferase</keyword>
<name>A0A9D7XMI8_9BACT</name>
<dbReference type="NCBIfam" id="TIGR01358">
    <property type="entry name" value="DAHP_synth_II"/>
    <property type="match status" value="1"/>
</dbReference>
<feature type="binding site" evidence="3">
    <location>
        <position position="317"/>
    </location>
    <ligand>
        <name>phosphoenolpyruvate</name>
        <dbReference type="ChEBI" id="CHEBI:58702"/>
    </ligand>
</feature>
<dbReference type="EC" id="2.5.1.54" evidence="4"/>
<feature type="binding site" evidence="3">
    <location>
        <position position="391"/>
    </location>
    <ligand>
        <name>Mn(2+)</name>
        <dbReference type="ChEBI" id="CHEBI:29035"/>
    </ligand>
</feature>
<dbReference type="GO" id="GO:0008652">
    <property type="term" value="P:amino acid biosynthetic process"/>
    <property type="evidence" value="ECO:0007669"/>
    <property type="project" value="UniProtKB-KW"/>
</dbReference>
<comment type="pathway">
    <text evidence="4">Metabolic intermediate biosynthesis; chorismate biosynthesis; chorismate from D-erythrose 4-phosphate and phosphoenolpyruvate: step 1/7.</text>
</comment>
<dbReference type="Proteomes" id="UP000886657">
    <property type="component" value="Unassembled WGS sequence"/>
</dbReference>